<dbReference type="Proteomes" id="UP000748991">
    <property type="component" value="Unassembled WGS sequence"/>
</dbReference>
<dbReference type="RefSeq" id="WP_005955075.1">
    <property type="nucleotide sequence ID" value="NZ_CABJAL010000001.1"/>
</dbReference>
<protein>
    <submittedName>
        <fullName evidence="2">Uncharacterized protein</fullName>
    </submittedName>
</protein>
<keyword evidence="1" id="KW-0472">Membrane</keyword>
<dbReference type="PATRIC" id="fig|54005.3.peg.1491"/>
<evidence type="ECO:0000313" key="4">
    <source>
        <dbReference type="Proteomes" id="UP000070174"/>
    </source>
</evidence>
<reference evidence="3" key="2">
    <citation type="submission" date="2021-02" db="EMBL/GenBank/DDBJ databases">
        <title>Infant gut strain persistence is associated with maternal origin, phylogeny, and functional potential including surface adhesion and iron acquisition.</title>
        <authorList>
            <person name="Lou Y.C."/>
        </authorList>
    </citation>
    <scope>NUCLEOTIDE SEQUENCE</scope>
    <source>
        <strain evidence="3">L3_060_052G1_dasL3_060_052G1_concoct_1</strain>
    </source>
</reference>
<feature type="transmembrane region" description="Helical" evidence="1">
    <location>
        <begin position="36"/>
        <end position="57"/>
    </location>
</feature>
<dbReference type="Proteomes" id="UP000070174">
    <property type="component" value="Unassembled WGS sequence"/>
</dbReference>
<name>A0A133PK21_9FIRM</name>
<gene>
    <name evidence="2" type="ORF">HMPREF3229_01528</name>
    <name evidence="3" type="ORF">KH327_05805</name>
</gene>
<dbReference type="AlphaFoldDB" id="A0A133PK21"/>
<sequence length="58" mass="6779">MDLLKCLAFIIFAIFWARQVPENYKIYKEDKSWENFLILLGKILMVIASIILAIGVYV</sequence>
<dbReference type="EMBL" id="JAGZZP010000009">
    <property type="protein sequence ID" value="MBS6535327.1"/>
    <property type="molecule type" value="Genomic_DNA"/>
</dbReference>
<accession>A0A133PK21</accession>
<evidence type="ECO:0000313" key="3">
    <source>
        <dbReference type="EMBL" id="MBS6535327.1"/>
    </source>
</evidence>
<keyword evidence="1" id="KW-1133">Transmembrane helix</keyword>
<proteinExistence type="predicted"/>
<evidence type="ECO:0000256" key="1">
    <source>
        <dbReference type="SAM" id="Phobius"/>
    </source>
</evidence>
<evidence type="ECO:0000313" key="2">
    <source>
        <dbReference type="EMBL" id="KXA28896.1"/>
    </source>
</evidence>
<organism evidence="2">
    <name type="scientific">Peptoniphilus harei</name>
    <dbReference type="NCBI Taxonomy" id="54005"/>
    <lineage>
        <taxon>Bacteria</taxon>
        <taxon>Bacillati</taxon>
        <taxon>Bacillota</taxon>
        <taxon>Tissierellia</taxon>
        <taxon>Tissierellales</taxon>
        <taxon>Peptoniphilaceae</taxon>
        <taxon>Peptoniphilus</taxon>
    </lineage>
</organism>
<comment type="caution">
    <text evidence="2">The sequence shown here is derived from an EMBL/GenBank/DDBJ whole genome shotgun (WGS) entry which is preliminary data.</text>
</comment>
<reference evidence="2 4" key="1">
    <citation type="submission" date="2016-01" db="EMBL/GenBank/DDBJ databases">
        <authorList>
            <person name="Oliw E.H."/>
        </authorList>
    </citation>
    <scope>NUCLEOTIDE SEQUENCE [LARGE SCALE GENOMIC DNA]</scope>
    <source>
        <strain evidence="2 4">CMW7756A</strain>
    </source>
</reference>
<keyword evidence="1" id="KW-0812">Transmembrane</keyword>
<dbReference type="EMBL" id="LRQE01000039">
    <property type="protein sequence ID" value="KXA28896.1"/>
    <property type="molecule type" value="Genomic_DNA"/>
</dbReference>